<feature type="domain" description="KIB1-4 beta-propeller" evidence="2">
    <location>
        <begin position="54"/>
        <end position="307"/>
    </location>
</feature>
<feature type="domain" description="KIB1-4 beta-propeller" evidence="2">
    <location>
        <begin position="477"/>
        <end position="693"/>
    </location>
</feature>
<evidence type="ECO:0000313" key="3">
    <source>
        <dbReference type="EMBL" id="TVU37133.1"/>
    </source>
</evidence>
<comment type="caution">
    <text evidence="3">The sequence shown here is derived from an EMBL/GenBank/DDBJ whole genome shotgun (WGS) entry which is preliminary data.</text>
</comment>
<dbReference type="InterPro" id="IPR011043">
    <property type="entry name" value="Gal_Oxase/kelch_b-propeller"/>
</dbReference>
<dbReference type="Proteomes" id="UP000324897">
    <property type="component" value="Chromosome 4"/>
</dbReference>
<dbReference type="OrthoDB" id="685954at2759"/>
<feature type="non-terminal residue" evidence="3">
    <location>
        <position position="1"/>
    </location>
</feature>
<evidence type="ECO:0008006" key="5">
    <source>
        <dbReference type="Google" id="ProtNLM"/>
    </source>
</evidence>
<proteinExistence type="predicted"/>
<dbReference type="InterPro" id="IPR001810">
    <property type="entry name" value="F-box_dom"/>
</dbReference>
<protein>
    <recommendedName>
        <fullName evidence="5">F-box domain-containing protein</fullName>
    </recommendedName>
</protein>
<feature type="domain" description="F-box" evidence="1">
    <location>
        <begin position="389"/>
        <end position="422"/>
    </location>
</feature>
<organism evidence="3 4">
    <name type="scientific">Eragrostis curvula</name>
    <name type="common">weeping love grass</name>
    <dbReference type="NCBI Taxonomy" id="38414"/>
    <lineage>
        <taxon>Eukaryota</taxon>
        <taxon>Viridiplantae</taxon>
        <taxon>Streptophyta</taxon>
        <taxon>Embryophyta</taxon>
        <taxon>Tracheophyta</taxon>
        <taxon>Spermatophyta</taxon>
        <taxon>Magnoliopsida</taxon>
        <taxon>Liliopsida</taxon>
        <taxon>Poales</taxon>
        <taxon>Poaceae</taxon>
        <taxon>PACMAD clade</taxon>
        <taxon>Chloridoideae</taxon>
        <taxon>Eragrostideae</taxon>
        <taxon>Eragrostidinae</taxon>
        <taxon>Eragrostis</taxon>
    </lineage>
</organism>
<sequence length="730" mass="84027">MASTTTFERNSPPALAIGSKPLILRFNDGDLQEPPKIMDPFDGGVRDATLELEMLKGKKCLACLEGEWLLMFDQDTNECFIVSLVSFSKISLPPLPRPVEELYTCAFSSPTPPDCTIMFTAILPATNHGDDDQQEDETCYLLYRRPGDDKWWGLYDDDDDDDERADDDRTYNAIDPYEILGSRGTMYVRTDMNTFIAIDASLSSSYKATIEKRGIPHPSTMRWGCKDYLVQSDGDVFLLQFYTHGIYNSEVIDMDIHCLDTSEYVWNKVESIGDRTVFVGDDNCVVLSHASRAGVRPGCVHLLHKRCHHGIRLYTIHLNDRTMSCSLLPASSESMYWVVPSRFSSISLFIYLVFLKLTEEHLPVLSRKPNDKVELTFDEEAEEQVVAPWPSLPVDMFEELIPRISFIDYLNVRKVCKGWRSINKPIRCTERYPMLMSICSNSAGVFKLFDPIIDKEYTLKNCSLPPCSKYFQMLLFAKHGWILMMRDVKYMYAANPFTGEVFDFPELPWLGYNFDGISFSSAPKSPDCIVCAINKERVLDQARSNSIYVMVWRAGDKCWTQKEIDDHSQFRTAYSNPVFYHGEFYCLGTRGNLGVFDPENMTWRVLDKPEPILDGDPMPSEQYCYLLEFRDDLIAIFRPHDEGPIDLYRLDKSQMVWTKVERLYNEVIYVDNWNALMMPAPRDACCNRIYISKQGGYGRAGEAETSVFYDLKSQKYYPSYYVANNWKYPS</sequence>
<accession>A0A5J9VLW3</accession>
<dbReference type="SUPFAM" id="SSF50965">
    <property type="entry name" value="Galactose oxidase, central domain"/>
    <property type="match status" value="1"/>
</dbReference>
<dbReference type="Pfam" id="PF03478">
    <property type="entry name" value="Beta-prop_KIB1-4"/>
    <property type="match status" value="2"/>
</dbReference>
<dbReference type="EMBL" id="RWGY01000007">
    <property type="protein sequence ID" value="TVU37133.1"/>
    <property type="molecule type" value="Genomic_DNA"/>
</dbReference>
<evidence type="ECO:0000313" key="4">
    <source>
        <dbReference type="Proteomes" id="UP000324897"/>
    </source>
</evidence>
<evidence type="ECO:0000259" key="2">
    <source>
        <dbReference type="Pfam" id="PF03478"/>
    </source>
</evidence>
<dbReference type="Gramene" id="TVU37133">
    <property type="protein sequence ID" value="TVU37133"/>
    <property type="gene ID" value="EJB05_10430"/>
</dbReference>
<reference evidence="3 4" key="1">
    <citation type="journal article" date="2019" name="Sci. Rep.">
        <title>A high-quality genome of Eragrostis curvula grass provides insights into Poaceae evolution and supports new strategies to enhance forage quality.</title>
        <authorList>
            <person name="Carballo J."/>
            <person name="Santos B.A.C.M."/>
            <person name="Zappacosta D."/>
            <person name="Garbus I."/>
            <person name="Selva J.P."/>
            <person name="Gallo C.A."/>
            <person name="Diaz A."/>
            <person name="Albertini E."/>
            <person name="Caccamo M."/>
            <person name="Echenique V."/>
        </authorList>
    </citation>
    <scope>NUCLEOTIDE SEQUENCE [LARGE SCALE GENOMIC DNA]</scope>
    <source>
        <strain evidence="4">cv. Victoria</strain>
        <tissue evidence="3">Leaf</tissue>
    </source>
</reference>
<dbReference type="Pfam" id="PF00646">
    <property type="entry name" value="F-box"/>
    <property type="match status" value="1"/>
</dbReference>
<keyword evidence="4" id="KW-1185">Reference proteome</keyword>
<evidence type="ECO:0000259" key="1">
    <source>
        <dbReference type="Pfam" id="PF00646"/>
    </source>
</evidence>
<dbReference type="PANTHER" id="PTHR33127">
    <property type="entry name" value="TRANSMEMBRANE PROTEIN"/>
    <property type="match status" value="1"/>
</dbReference>
<dbReference type="AlphaFoldDB" id="A0A5J9VLW3"/>
<dbReference type="InterPro" id="IPR005174">
    <property type="entry name" value="KIB1-4_b-propeller"/>
</dbReference>
<dbReference type="PANTHER" id="PTHR33127:SF97">
    <property type="entry name" value="OS08G0448300 PROTEIN"/>
    <property type="match status" value="1"/>
</dbReference>
<name>A0A5J9VLW3_9POAL</name>
<gene>
    <name evidence="3" type="ORF">EJB05_10430</name>
</gene>